<dbReference type="NCBIfam" id="TIGR02116">
    <property type="entry name" value="toxin_Txe_YoeB"/>
    <property type="match status" value="1"/>
</dbReference>
<comment type="caution">
    <text evidence="7">The sequence shown here is derived from an EMBL/GenBank/DDBJ whole genome shotgun (WGS) entry which is preliminary data.</text>
</comment>
<dbReference type="Pfam" id="PF06769">
    <property type="entry name" value="YoeB_toxin"/>
    <property type="match status" value="1"/>
</dbReference>
<dbReference type="PANTHER" id="PTHR38039">
    <property type="entry name" value="TOXIN YOEB"/>
    <property type="match status" value="1"/>
</dbReference>
<dbReference type="GO" id="GO:0004519">
    <property type="term" value="F:endonuclease activity"/>
    <property type="evidence" value="ECO:0007669"/>
    <property type="project" value="UniProtKB-KW"/>
</dbReference>
<sequence>MKYYELEYTDDAKDDIQHLKRSGDRITLKKLETLLLELTEHPTTGTGNPEKLKNNLSGKWSRRINHRHRLVYEIHEMTVTVVVVNAYGHYSDK</sequence>
<evidence type="ECO:0000256" key="5">
    <source>
        <dbReference type="ARBA" id="ARBA00022801"/>
    </source>
</evidence>
<dbReference type="Gene3D" id="3.30.2310.20">
    <property type="entry name" value="RelE-like"/>
    <property type="match status" value="1"/>
</dbReference>
<organism evidence="7">
    <name type="scientific">termite gut metagenome</name>
    <dbReference type="NCBI Taxonomy" id="433724"/>
    <lineage>
        <taxon>unclassified sequences</taxon>
        <taxon>metagenomes</taxon>
        <taxon>organismal metagenomes</taxon>
    </lineage>
</organism>
<name>A0A5J4Q5Z5_9ZZZZ</name>
<dbReference type="GO" id="GO:0045892">
    <property type="term" value="P:negative regulation of DNA-templated transcription"/>
    <property type="evidence" value="ECO:0007669"/>
    <property type="project" value="TreeGrafter"/>
</dbReference>
<accession>A0A5J4Q5Z5</accession>
<dbReference type="GO" id="GO:0016787">
    <property type="term" value="F:hydrolase activity"/>
    <property type="evidence" value="ECO:0007669"/>
    <property type="project" value="UniProtKB-KW"/>
</dbReference>
<dbReference type="InterPro" id="IPR007712">
    <property type="entry name" value="RelE/ParE_toxin"/>
</dbReference>
<evidence type="ECO:0000256" key="6">
    <source>
        <dbReference type="ARBA" id="ARBA00030388"/>
    </source>
</evidence>
<evidence type="ECO:0000313" key="7">
    <source>
        <dbReference type="EMBL" id="KAA6316314.1"/>
    </source>
</evidence>
<evidence type="ECO:0000256" key="3">
    <source>
        <dbReference type="ARBA" id="ARBA00022722"/>
    </source>
</evidence>
<comment type="similarity">
    <text evidence="1">Belongs to the YoeB family.</text>
</comment>
<proteinExistence type="inferred from homology"/>
<keyword evidence="5 7" id="KW-0378">Hydrolase</keyword>
<dbReference type="EMBL" id="SNRY01004926">
    <property type="protein sequence ID" value="KAA6316314.1"/>
    <property type="molecule type" value="Genomic_DNA"/>
</dbReference>
<evidence type="ECO:0000256" key="1">
    <source>
        <dbReference type="ARBA" id="ARBA00008172"/>
    </source>
</evidence>
<dbReference type="InterPro" id="IPR035093">
    <property type="entry name" value="RelE/ParE_toxin_dom_sf"/>
</dbReference>
<protein>
    <recommendedName>
        <fullName evidence="6">Putative mRNA interferase YoeB</fullName>
    </recommendedName>
</protein>
<dbReference type="GO" id="GO:0006401">
    <property type="term" value="P:RNA catabolic process"/>
    <property type="evidence" value="ECO:0007669"/>
    <property type="project" value="InterPro"/>
</dbReference>
<evidence type="ECO:0000256" key="4">
    <source>
        <dbReference type="ARBA" id="ARBA00022759"/>
    </source>
</evidence>
<keyword evidence="3" id="KW-0540">Nuclease</keyword>
<dbReference type="InterPro" id="IPR009614">
    <property type="entry name" value="YoeB_toxin"/>
</dbReference>
<keyword evidence="2" id="KW-1277">Toxin-antitoxin system</keyword>
<dbReference type="PANTHER" id="PTHR38039:SF1">
    <property type="entry name" value="TOXIN YOEB"/>
    <property type="match status" value="1"/>
</dbReference>
<evidence type="ECO:0000256" key="2">
    <source>
        <dbReference type="ARBA" id="ARBA00022649"/>
    </source>
</evidence>
<reference evidence="7" key="1">
    <citation type="submission" date="2019-03" db="EMBL/GenBank/DDBJ databases">
        <title>Single cell metagenomics reveals metabolic interactions within the superorganism composed of flagellate Streblomastix strix and complex community of Bacteroidetes bacteria on its surface.</title>
        <authorList>
            <person name="Treitli S.C."/>
            <person name="Kolisko M."/>
            <person name="Husnik F."/>
            <person name="Keeling P."/>
            <person name="Hampl V."/>
        </authorList>
    </citation>
    <scope>NUCLEOTIDE SEQUENCE</scope>
    <source>
        <strain evidence="7">STM</strain>
    </source>
</reference>
<dbReference type="NCBIfam" id="TIGR02385">
    <property type="entry name" value="RelE_StbE"/>
    <property type="match status" value="1"/>
</dbReference>
<dbReference type="AlphaFoldDB" id="A0A5J4Q5Z5"/>
<gene>
    <name evidence="7" type="ORF">EZS27_033360</name>
</gene>
<dbReference type="SUPFAM" id="SSF143011">
    <property type="entry name" value="RelE-like"/>
    <property type="match status" value="1"/>
</dbReference>
<keyword evidence="4" id="KW-0255">Endonuclease</keyword>